<organism evidence="3 4">
    <name type="scientific">Subtercola boreus</name>
    <dbReference type="NCBI Taxonomy" id="120213"/>
    <lineage>
        <taxon>Bacteria</taxon>
        <taxon>Bacillati</taxon>
        <taxon>Actinomycetota</taxon>
        <taxon>Actinomycetes</taxon>
        <taxon>Micrococcales</taxon>
        <taxon>Microbacteriaceae</taxon>
        <taxon>Subtercola</taxon>
    </lineage>
</organism>
<keyword evidence="4" id="KW-1185">Reference proteome</keyword>
<gene>
    <name evidence="3" type="ORF">B7R54_16550</name>
</gene>
<dbReference type="RefSeq" id="WP_116416005.1">
    <property type="nucleotide sequence ID" value="NZ_NBWZ01000001.1"/>
</dbReference>
<feature type="compositionally biased region" description="Low complexity" evidence="1">
    <location>
        <begin position="313"/>
        <end position="335"/>
    </location>
</feature>
<dbReference type="AlphaFoldDB" id="A0A3E0VKZ3"/>
<proteinExistence type="predicted"/>
<evidence type="ECO:0000256" key="1">
    <source>
        <dbReference type="SAM" id="MobiDB-lite"/>
    </source>
</evidence>
<reference evidence="3 4" key="1">
    <citation type="submission" date="2017-04" db="EMBL/GenBank/DDBJ databases">
        <title>Comparative genome analysis of Subtercola boreus.</title>
        <authorList>
            <person name="Cho Y.-J."/>
            <person name="Cho A."/>
            <person name="Kim O.-S."/>
            <person name="Lee J.-I."/>
        </authorList>
    </citation>
    <scope>NUCLEOTIDE SEQUENCE [LARGE SCALE GENOMIC DNA]</scope>
    <source>
        <strain evidence="3 4">K300</strain>
    </source>
</reference>
<keyword evidence="2" id="KW-1133">Transmembrane helix</keyword>
<sequence length="491" mass="50228">MDQLTALRALGRAVPEPTDAALARGRALLAAHIADAVPDARTDAAREVAGSRLTGGPRTGADDEALGATPGAASATDFDTASAPQHRAPQRRSRLRRSRRQTTPRRAFVALGGIAAAAVVVTLLLTDALGIGTWNRDSIASSPTATASPPLVFTLPDSCASLVDPSIIAEWSARYGDAPLIGEMGAPLDSPTRPPGRSCSYGSTDTGFPSLTIAVDVFTPDNLRSAREADLRGQGLVASDRPDGTVLYTSDTADASGAAARVHLLSDDADISLFVGGVSASDGPGLVPLLTDWLPRLTARLEVPADGSPNPTPSLTSASASASAASSPPATTGPAEFTLPRTCAETVGSNILPEWSPRFGDATLLGGGGPDSDAGYSVPGTDEHGVRCSYGSNDTGRLLTIIVGTVDSAPGGRARAEEQERLLGTAEIPLGNGTLFDEKLGRDPVTATLTLITDSAIITVGARGTEQGAVELLPYLRAFLDDISARTGANP</sequence>
<comment type="caution">
    <text evidence="3">The sequence shown here is derived from an EMBL/GenBank/DDBJ whole genome shotgun (WGS) entry which is preliminary data.</text>
</comment>
<feature type="transmembrane region" description="Helical" evidence="2">
    <location>
        <begin position="107"/>
        <end position="134"/>
    </location>
</feature>
<feature type="compositionally biased region" description="Basic residues" evidence="1">
    <location>
        <begin position="88"/>
        <end position="102"/>
    </location>
</feature>
<keyword evidence="2" id="KW-0472">Membrane</keyword>
<evidence type="ECO:0000313" key="3">
    <source>
        <dbReference type="EMBL" id="RFA10632.1"/>
    </source>
</evidence>
<dbReference type="Proteomes" id="UP000256486">
    <property type="component" value="Unassembled WGS sequence"/>
</dbReference>
<protein>
    <submittedName>
        <fullName evidence="3">Uncharacterized protein</fullName>
    </submittedName>
</protein>
<dbReference type="OrthoDB" id="5125425at2"/>
<feature type="region of interest" description="Disordered" evidence="1">
    <location>
        <begin position="304"/>
        <end position="339"/>
    </location>
</feature>
<evidence type="ECO:0000313" key="4">
    <source>
        <dbReference type="Proteomes" id="UP000256486"/>
    </source>
</evidence>
<feature type="region of interest" description="Disordered" evidence="1">
    <location>
        <begin position="45"/>
        <end position="102"/>
    </location>
</feature>
<name>A0A3E0VKZ3_9MICO</name>
<keyword evidence="2" id="KW-0812">Transmembrane</keyword>
<dbReference type="EMBL" id="NBWZ01000001">
    <property type="protein sequence ID" value="RFA10632.1"/>
    <property type="molecule type" value="Genomic_DNA"/>
</dbReference>
<accession>A0A3E0VKZ3</accession>
<feature type="compositionally biased region" description="Low complexity" evidence="1">
    <location>
        <begin position="72"/>
        <end position="83"/>
    </location>
</feature>
<feature type="region of interest" description="Disordered" evidence="1">
    <location>
        <begin position="362"/>
        <end position="384"/>
    </location>
</feature>
<evidence type="ECO:0000256" key="2">
    <source>
        <dbReference type="SAM" id="Phobius"/>
    </source>
</evidence>